<feature type="chain" id="PRO_5040784163" evidence="8">
    <location>
        <begin position="23"/>
        <end position="682"/>
    </location>
</feature>
<dbReference type="SUPFAM" id="SSF55486">
    <property type="entry name" value="Metalloproteases ('zincins'), catalytic domain"/>
    <property type="match status" value="1"/>
</dbReference>
<comment type="cofactor">
    <cofactor evidence="1">
        <name>Zn(2+)</name>
        <dbReference type="ChEBI" id="CHEBI:29105"/>
    </cofactor>
</comment>
<evidence type="ECO:0000256" key="7">
    <source>
        <dbReference type="ARBA" id="ARBA00023049"/>
    </source>
</evidence>
<proteinExistence type="inferred from homology"/>
<dbReference type="RefSeq" id="WP_343335630.1">
    <property type="nucleotide sequence ID" value="NZ_JAPOHD010000068.1"/>
</dbReference>
<comment type="caution">
    <text evidence="11">The sequence shown here is derived from an EMBL/GenBank/DDBJ whole genome shotgun (WGS) entry which is preliminary data.</text>
</comment>
<keyword evidence="5" id="KW-0378">Hydrolase</keyword>
<evidence type="ECO:0000256" key="4">
    <source>
        <dbReference type="ARBA" id="ARBA00022723"/>
    </source>
</evidence>
<feature type="signal peptide" evidence="8">
    <location>
        <begin position="1"/>
        <end position="22"/>
    </location>
</feature>
<dbReference type="InterPro" id="IPR024079">
    <property type="entry name" value="MetalloPept_cat_dom_sf"/>
</dbReference>
<keyword evidence="7" id="KW-0482">Metalloprotease</keyword>
<evidence type="ECO:0000256" key="1">
    <source>
        <dbReference type="ARBA" id="ARBA00001947"/>
    </source>
</evidence>
<dbReference type="PANTHER" id="PTHR11733:SF167">
    <property type="entry name" value="FI17812P1-RELATED"/>
    <property type="match status" value="1"/>
</dbReference>
<evidence type="ECO:0000256" key="5">
    <source>
        <dbReference type="ARBA" id="ARBA00022801"/>
    </source>
</evidence>
<dbReference type="Gene3D" id="1.10.1380.10">
    <property type="entry name" value="Neutral endopeptidase , domain2"/>
    <property type="match status" value="1"/>
</dbReference>
<keyword evidence="4" id="KW-0479">Metal-binding</keyword>
<evidence type="ECO:0000259" key="9">
    <source>
        <dbReference type="Pfam" id="PF01431"/>
    </source>
</evidence>
<dbReference type="InterPro" id="IPR008753">
    <property type="entry name" value="Peptidase_M13_N"/>
</dbReference>
<protein>
    <submittedName>
        <fullName evidence="11">M13 family metallopeptidase</fullName>
    </submittedName>
</protein>
<dbReference type="CDD" id="cd08662">
    <property type="entry name" value="M13"/>
    <property type="match status" value="1"/>
</dbReference>
<dbReference type="Pfam" id="PF05649">
    <property type="entry name" value="Peptidase_M13_N"/>
    <property type="match status" value="1"/>
</dbReference>
<dbReference type="Pfam" id="PF01431">
    <property type="entry name" value="Peptidase_M13"/>
    <property type="match status" value="1"/>
</dbReference>
<feature type="domain" description="Peptidase M13 C-terminal" evidence="9">
    <location>
        <begin position="477"/>
        <end position="677"/>
    </location>
</feature>
<keyword evidence="12" id="KW-1185">Reference proteome</keyword>
<dbReference type="EMBL" id="JAPOHD010000068">
    <property type="protein sequence ID" value="MCY1723304.1"/>
    <property type="molecule type" value="Genomic_DNA"/>
</dbReference>
<evidence type="ECO:0000259" key="10">
    <source>
        <dbReference type="Pfam" id="PF05649"/>
    </source>
</evidence>
<evidence type="ECO:0000256" key="2">
    <source>
        <dbReference type="ARBA" id="ARBA00007357"/>
    </source>
</evidence>
<evidence type="ECO:0000256" key="3">
    <source>
        <dbReference type="ARBA" id="ARBA00022670"/>
    </source>
</evidence>
<evidence type="ECO:0000256" key="8">
    <source>
        <dbReference type="SAM" id="SignalP"/>
    </source>
</evidence>
<gene>
    <name evidence="11" type="ORF">OU798_23340</name>
</gene>
<dbReference type="InterPro" id="IPR000718">
    <property type="entry name" value="Peptidase_M13"/>
</dbReference>
<sequence length="682" mass="77875">MMKNLVTRVPAYLVLVTLFLFAVACSEQKGEPAIKKEYMDLTVNPGDNFFKYANGNWIAETEIPEDRSSYGSFDIVRQKRDADVRVLLDEVSKNKDAEKGTIAQKIRDFYSAGMDSAKIEEAGIASLQPELDLIAGIETIEDFQDVVAKFHIYGLDPLFGGGLEQDLMDSKIYKFYLMQAGIGLPDRDYYTTDDERSEEIRSEYVKHVAKMFELKGDDAATAKANAETVMRIETRLAEKSKTNTELRNIPAWYNKMSLDELSEMAPGFDWKRYFANISDTDFGDVIVAAPKFFAEVGKIVPEVPVDEWKVYLTWNLINRSAEFLSSDFVNQDFNFYSKFLSGSEKIKPRWERVVGVTNSAMGQPLGQLYVEKYFPPASKEKMVELVGYLKKALKIRLENLEWMNDSTKMAALEKLELMGVKIGYPDKWEDYSKLNIETDSYVQNVFRAREFAHYKDLDRFGKPVDKAKWSMDPQTVNAGYHPLMNDITFPAAILQPPFFYANADDAVNYGAIGMAIGHEMTHGFDDQGRNFDKDGNMIDWWTGADSEEFSKRTQLLVDQYNGFVALDDVHVNGELSLGENIADFGGLTVSLEAYKLSLQDKPTPADIDGFTDVQRFFLSYAQLWKGKIRDKALLRLVQEDVHPWGEYRVNGAMFNVPEFYEAFNIKPEDKLYRTAEQRPVIW</sequence>
<dbReference type="GO" id="GO:0016485">
    <property type="term" value="P:protein processing"/>
    <property type="evidence" value="ECO:0007669"/>
    <property type="project" value="TreeGrafter"/>
</dbReference>
<evidence type="ECO:0000313" key="12">
    <source>
        <dbReference type="Proteomes" id="UP001145087"/>
    </source>
</evidence>
<dbReference type="InterPro" id="IPR042089">
    <property type="entry name" value="Peptidase_M13_dom_2"/>
</dbReference>
<dbReference type="InterPro" id="IPR018497">
    <property type="entry name" value="Peptidase_M13_C"/>
</dbReference>
<dbReference type="PRINTS" id="PR00786">
    <property type="entry name" value="NEPRILYSIN"/>
</dbReference>
<evidence type="ECO:0000256" key="6">
    <source>
        <dbReference type="ARBA" id="ARBA00022833"/>
    </source>
</evidence>
<organism evidence="11 12">
    <name type="scientific">Draconibacterium aestuarii</name>
    <dbReference type="NCBI Taxonomy" id="2998507"/>
    <lineage>
        <taxon>Bacteria</taxon>
        <taxon>Pseudomonadati</taxon>
        <taxon>Bacteroidota</taxon>
        <taxon>Bacteroidia</taxon>
        <taxon>Marinilabiliales</taxon>
        <taxon>Prolixibacteraceae</taxon>
        <taxon>Draconibacterium</taxon>
    </lineage>
</organism>
<keyword evidence="3" id="KW-0645">Protease</keyword>
<dbReference type="Proteomes" id="UP001145087">
    <property type="component" value="Unassembled WGS sequence"/>
</dbReference>
<accession>A0A9X3FA13</accession>
<dbReference type="AlphaFoldDB" id="A0A9X3FA13"/>
<evidence type="ECO:0000313" key="11">
    <source>
        <dbReference type="EMBL" id="MCY1723304.1"/>
    </source>
</evidence>
<dbReference type="GO" id="GO:0004222">
    <property type="term" value="F:metalloendopeptidase activity"/>
    <property type="evidence" value="ECO:0007669"/>
    <property type="project" value="InterPro"/>
</dbReference>
<reference evidence="11" key="1">
    <citation type="submission" date="2022-11" db="EMBL/GenBank/DDBJ databases">
        <title>Marilongibacter aestuarii gen. nov., sp. nov., isolated from tidal flat sediment.</title>
        <authorList>
            <person name="Jiayan W."/>
        </authorList>
    </citation>
    <scope>NUCLEOTIDE SEQUENCE</scope>
    <source>
        <strain evidence="11">Z1-6</strain>
    </source>
</reference>
<feature type="domain" description="Peptidase M13 N-terminal" evidence="10">
    <location>
        <begin position="45"/>
        <end position="425"/>
    </location>
</feature>
<dbReference type="GO" id="GO:0005886">
    <property type="term" value="C:plasma membrane"/>
    <property type="evidence" value="ECO:0007669"/>
    <property type="project" value="TreeGrafter"/>
</dbReference>
<dbReference type="PROSITE" id="PS51885">
    <property type="entry name" value="NEPRILYSIN"/>
    <property type="match status" value="1"/>
</dbReference>
<dbReference type="PROSITE" id="PS51257">
    <property type="entry name" value="PROKAR_LIPOPROTEIN"/>
    <property type="match status" value="1"/>
</dbReference>
<comment type="similarity">
    <text evidence="2">Belongs to the peptidase M13 family.</text>
</comment>
<dbReference type="Gene3D" id="3.40.390.10">
    <property type="entry name" value="Collagenase (Catalytic Domain)"/>
    <property type="match status" value="1"/>
</dbReference>
<keyword evidence="6" id="KW-0862">Zinc</keyword>
<dbReference type="PANTHER" id="PTHR11733">
    <property type="entry name" value="ZINC METALLOPROTEASE FAMILY M13 NEPRILYSIN-RELATED"/>
    <property type="match status" value="1"/>
</dbReference>
<name>A0A9X3FA13_9BACT</name>
<keyword evidence="8" id="KW-0732">Signal</keyword>
<dbReference type="GO" id="GO:0046872">
    <property type="term" value="F:metal ion binding"/>
    <property type="evidence" value="ECO:0007669"/>
    <property type="project" value="UniProtKB-KW"/>
</dbReference>